<dbReference type="Gene3D" id="3.30.450.40">
    <property type="match status" value="1"/>
</dbReference>
<dbReference type="InterPro" id="IPR043128">
    <property type="entry name" value="Rev_trsase/Diguanyl_cyclase"/>
</dbReference>
<evidence type="ECO:0000259" key="2">
    <source>
        <dbReference type="PROSITE" id="PS50887"/>
    </source>
</evidence>
<reference evidence="4" key="1">
    <citation type="submission" date="2017-09" db="EMBL/GenBank/DDBJ databases">
        <title>FDA dAtabase for Regulatory Grade micrObial Sequences (FDA-ARGOS): Supporting development and validation of Infectious Disease Dx tests.</title>
        <authorList>
            <person name="Minogue T."/>
            <person name="Wolcott M."/>
            <person name="Wasieloski L."/>
            <person name="Aguilar W."/>
            <person name="Moore D."/>
            <person name="Tallon L."/>
            <person name="Sadzewicz L."/>
            <person name="Ott S."/>
            <person name="Zhao X."/>
            <person name="Nagaraj S."/>
            <person name="Vavikolanu K."/>
            <person name="Aluvathingal J."/>
            <person name="Nadendla S."/>
            <person name="Sichtig H."/>
        </authorList>
    </citation>
    <scope>NUCLEOTIDE SEQUENCE [LARGE SCALE GENOMIC DNA]</scope>
    <source>
        <strain evidence="4">FDAARGOS_394</strain>
    </source>
</reference>
<keyword evidence="1" id="KW-0472">Membrane</keyword>
<feature type="transmembrane region" description="Helical" evidence="1">
    <location>
        <begin position="26"/>
        <end position="47"/>
    </location>
</feature>
<accession>A0A2A7UUN7</accession>
<dbReference type="Gene3D" id="6.10.340.10">
    <property type="match status" value="1"/>
</dbReference>
<dbReference type="Pfam" id="PF00990">
    <property type="entry name" value="GGDEF"/>
    <property type="match status" value="1"/>
</dbReference>
<dbReference type="InterPro" id="IPR003018">
    <property type="entry name" value="GAF"/>
</dbReference>
<dbReference type="PANTHER" id="PTHR46663:SF3">
    <property type="entry name" value="SLL0267 PROTEIN"/>
    <property type="match status" value="1"/>
</dbReference>
<proteinExistence type="predicted"/>
<evidence type="ECO:0000313" key="3">
    <source>
        <dbReference type="EMBL" id="PEH89079.1"/>
    </source>
</evidence>
<protein>
    <recommendedName>
        <fullName evidence="2">GGDEF domain-containing protein</fullName>
    </recommendedName>
</protein>
<dbReference type="Proteomes" id="UP000220246">
    <property type="component" value="Unassembled WGS sequence"/>
</dbReference>
<dbReference type="OrthoDB" id="9813903at2"/>
<dbReference type="SUPFAM" id="SSF55073">
    <property type="entry name" value="Nucleotide cyclase"/>
    <property type="match status" value="1"/>
</dbReference>
<dbReference type="STRING" id="1219032.GCA_001515545_01463"/>
<dbReference type="SMART" id="SM00267">
    <property type="entry name" value="GGDEF"/>
    <property type="match status" value="1"/>
</dbReference>
<dbReference type="Gene3D" id="3.30.70.270">
    <property type="match status" value="1"/>
</dbReference>
<dbReference type="InterPro" id="IPR000160">
    <property type="entry name" value="GGDEF_dom"/>
</dbReference>
<dbReference type="Pfam" id="PF01590">
    <property type="entry name" value="GAF"/>
    <property type="match status" value="1"/>
</dbReference>
<evidence type="ECO:0000256" key="1">
    <source>
        <dbReference type="SAM" id="Phobius"/>
    </source>
</evidence>
<dbReference type="GeneID" id="80801174"/>
<name>A0A2A7UUN7_COMTR</name>
<dbReference type="CDD" id="cd01949">
    <property type="entry name" value="GGDEF"/>
    <property type="match status" value="1"/>
</dbReference>
<dbReference type="PANTHER" id="PTHR46663">
    <property type="entry name" value="DIGUANYLATE CYCLASE DGCT-RELATED"/>
    <property type="match status" value="1"/>
</dbReference>
<keyword evidence="1" id="KW-1133">Transmembrane helix</keyword>
<dbReference type="InterPro" id="IPR052163">
    <property type="entry name" value="DGC-Regulatory_Protein"/>
</dbReference>
<evidence type="ECO:0000313" key="4">
    <source>
        <dbReference type="Proteomes" id="UP000220246"/>
    </source>
</evidence>
<dbReference type="PROSITE" id="PS50887">
    <property type="entry name" value="GGDEF"/>
    <property type="match status" value="1"/>
</dbReference>
<dbReference type="NCBIfam" id="TIGR00254">
    <property type="entry name" value="GGDEF"/>
    <property type="match status" value="1"/>
</dbReference>
<gene>
    <name evidence="3" type="ORF">CRM82_11190</name>
</gene>
<organism evidence="3 4">
    <name type="scientific">Comamonas terrigena</name>
    <dbReference type="NCBI Taxonomy" id="32013"/>
    <lineage>
        <taxon>Bacteria</taxon>
        <taxon>Pseudomonadati</taxon>
        <taxon>Pseudomonadota</taxon>
        <taxon>Betaproteobacteria</taxon>
        <taxon>Burkholderiales</taxon>
        <taxon>Comamonadaceae</taxon>
        <taxon>Comamonas</taxon>
    </lineage>
</organism>
<feature type="transmembrane region" description="Helical" evidence="1">
    <location>
        <begin position="168"/>
        <end position="190"/>
    </location>
</feature>
<dbReference type="InterPro" id="IPR029787">
    <property type="entry name" value="Nucleotide_cyclase"/>
</dbReference>
<dbReference type="AlphaFoldDB" id="A0A2A7UUN7"/>
<dbReference type="InterPro" id="IPR029016">
    <property type="entry name" value="GAF-like_dom_sf"/>
</dbReference>
<sequence length="584" mass="63624">MPPSPATSAPPLPRRRTLHGQFVQRLLWPLVLAFVLAAGTTATVNYHSEKAQHTALREQTLRIFARTLIKPLWDCDGATARGIVDTLAQQPLVQAVRLHDSCGDNVIASESALDTILPAQDPAHTNQLAMPLHHRDEQGRDHQVGHLSVQFTPFSMAQAAMQNLGQQLAVFAAMLVVVLLGAALVFRHLIGRPLARFRQAISDQRTVRSHAGPADAGEGLRNDELSDVVQAYDALLEELDSRFARQSTLAHCARSLLATAAGQQSPLPEVLAQVLRTTGADRIYLAENLQTTATTWQAQARVVAGAPWPDAAQALVPARWRSCFEERSGLLGTVEDLPEPERQQLIAAGVRSVAALPVWGQGQWFGYLCVQDLQQQRRWSDSERVFLHTVADMIGAFLESRQHTRTLDRAIVQLRDSERALQHRARHDPLTGLGNRVVLEEALGHALAHAQAGEDLHGYVLLLDLDGFKPVNDTHGHAAGDVLLQTVAQRLQACLRSTDTVTRLGGDEFVIVAQGKGPQFQLDQLLAKVTAAVEAPVDYLGQALQVGASIGAARFPEAGRSSAELLVRADQAMYAAKLAKRLPR</sequence>
<dbReference type="RefSeq" id="WP_066535021.1">
    <property type="nucleotide sequence ID" value="NZ_PDEA01000001.1"/>
</dbReference>
<comment type="caution">
    <text evidence="3">The sequence shown here is derived from an EMBL/GenBank/DDBJ whole genome shotgun (WGS) entry which is preliminary data.</text>
</comment>
<dbReference type="SUPFAM" id="SSF55781">
    <property type="entry name" value="GAF domain-like"/>
    <property type="match status" value="1"/>
</dbReference>
<dbReference type="SMART" id="SM00065">
    <property type="entry name" value="GAF"/>
    <property type="match status" value="1"/>
</dbReference>
<feature type="domain" description="GGDEF" evidence="2">
    <location>
        <begin position="456"/>
        <end position="584"/>
    </location>
</feature>
<keyword evidence="1" id="KW-0812">Transmembrane</keyword>
<dbReference type="EMBL" id="PDEA01000001">
    <property type="protein sequence ID" value="PEH89079.1"/>
    <property type="molecule type" value="Genomic_DNA"/>
</dbReference>
<keyword evidence="4" id="KW-1185">Reference proteome</keyword>